<evidence type="ECO:0000313" key="2">
    <source>
        <dbReference type="EMBL" id="MQY04471.1"/>
    </source>
</evidence>
<sequence length="232" mass="24509">MRKVLLVLLILVAGGVVAADRFGVRVAQNEIGKQVAAQYKLDRRPDVTIHGFPFLTQAVAGDYDQIDVSIGNWTEQGVTVGDVKIEMRGVNAPLKEVANGSSAHVTARTATASAVIPYEVIRKNAPKQVQKISPKGDDLAVQLSGDVLGFKLSGDAVVKVKPTAKGIAITPLSVGSTGLQIPVDRLQDQLTWVVPVTNLPVGSRISRIEPTPAGLRVAATADNVNLNDLPQA</sequence>
<gene>
    <name evidence="2" type="ORF">ACRB68_25250</name>
</gene>
<feature type="chain" id="PRO_5029861749" description="DUF2993 domain-containing protein" evidence="1">
    <location>
        <begin position="19"/>
        <end position="232"/>
    </location>
</feature>
<proteinExistence type="predicted"/>
<keyword evidence="1" id="KW-0732">Signal</keyword>
<feature type="signal peptide" evidence="1">
    <location>
        <begin position="1"/>
        <end position="18"/>
    </location>
</feature>
<dbReference type="Proteomes" id="UP000487268">
    <property type="component" value="Unassembled WGS sequence"/>
</dbReference>
<protein>
    <recommendedName>
        <fullName evidence="4">DUF2993 domain-containing protein</fullName>
    </recommendedName>
</protein>
<dbReference type="Pfam" id="PF11209">
    <property type="entry name" value="LmeA"/>
    <property type="match status" value="1"/>
</dbReference>
<dbReference type="OrthoDB" id="3215846at2"/>
<dbReference type="AlphaFoldDB" id="A0A7K0BTJ4"/>
<evidence type="ECO:0000313" key="3">
    <source>
        <dbReference type="Proteomes" id="UP000487268"/>
    </source>
</evidence>
<dbReference type="RefSeq" id="WP_153532703.1">
    <property type="nucleotide sequence ID" value="NZ_WEGH01000002.1"/>
</dbReference>
<keyword evidence="3" id="KW-1185">Reference proteome</keyword>
<name>A0A7K0BTJ4_9ACTN</name>
<accession>A0A7K0BTJ4</accession>
<reference evidence="2 3" key="1">
    <citation type="submission" date="2019-10" db="EMBL/GenBank/DDBJ databases">
        <title>Actinomadura rubteroloni sp. nov. and Actinomadura macrotermitis sp. nov., isolated from the gut of fungus growing-termite Macrotermes natalensis.</title>
        <authorList>
            <person name="Benndorf R."/>
            <person name="Martin K."/>
            <person name="Kuefner M."/>
            <person name="De Beer W."/>
            <person name="Kaster A.-K."/>
            <person name="Vollmers J."/>
            <person name="Poulsen M."/>
            <person name="Beemelmanns C."/>
        </authorList>
    </citation>
    <scope>NUCLEOTIDE SEQUENCE [LARGE SCALE GENOMIC DNA]</scope>
    <source>
        <strain evidence="2 3">RB68</strain>
    </source>
</reference>
<dbReference type="InterPro" id="IPR021373">
    <property type="entry name" value="DUF2993"/>
</dbReference>
<evidence type="ECO:0008006" key="4">
    <source>
        <dbReference type="Google" id="ProtNLM"/>
    </source>
</evidence>
<dbReference type="EMBL" id="WEGH01000002">
    <property type="protein sequence ID" value="MQY04471.1"/>
    <property type="molecule type" value="Genomic_DNA"/>
</dbReference>
<organism evidence="2 3">
    <name type="scientific">Actinomadura macrotermitis</name>
    <dbReference type="NCBI Taxonomy" id="2585200"/>
    <lineage>
        <taxon>Bacteria</taxon>
        <taxon>Bacillati</taxon>
        <taxon>Actinomycetota</taxon>
        <taxon>Actinomycetes</taxon>
        <taxon>Streptosporangiales</taxon>
        <taxon>Thermomonosporaceae</taxon>
        <taxon>Actinomadura</taxon>
    </lineage>
</organism>
<comment type="caution">
    <text evidence="2">The sequence shown here is derived from an EMBL/GenBank/DDBJ whole genome shotgun (WGS) entry which is preliminary data.</text>
</comment>
<evidence type="ECO:0000256" key="1">
    <source>
        <dbReference type="SAM" id="SignalP"/>
    </source>
</evidence>